<dbReference type="InterPro" id="IPR000477">
    <property type="entry name" value="RT_dom"/>
</dbReference>
<evidence type="ECO:0000313" key="5">
    <source>
        <dbReference type="EMBL" id="KAF7824769.1"/>
    </source>
</evidence>
<dbReference type="Pfam" id="PF03195">
    <property type="entry name" value="LOB"/>
    <property type="match status" value="1"/>
</dbReference>
<evidence type="ECO:0000256" key="3">
    <source>
        <dbReference type="SAM" id="MobiDB-lite"/>
    </source>
</evidence>
<dbReference type="Pfam" id="PF00078">
    <property type="entry name" value="RVT_1"/>
    <property type="match status" value="1"/>
</dbReference>
<reference evidence="5" key="1">
    <citation type="submission" date="2020-09" db="EMBL/GenBank/DDBJ databases">
        <title>Genome-Enabled Discovery of Anthraquinone Biosynthesis in Senna tora.</title>
        <authorList>
            <person name="Kang S.-H."/>
            <person name="Pandey R.P."/>
            <person name="Lee C.-M."/>
            <person name="Sim J.-S."/>
            <person name="Jeong J.-T."/>
            <person name="Choi B.-S."/>
            <person name="Jung M."/>
            <person name="Ginzburg D."/>
            <person name="Zhao K."/>
            <person name="Won S.Y."/>
            <person name="Oh T.-J."/>
            <person name="Yu Y."/>
            <person name="Kim N.-H."/>
            <person name="Lee O.R."/>
            <person name="Lee T.-H."/>
            <person name="Bashyal P."/>
            <person name="Kim T.-S."/>
            <person name="Lee W.-H."/>
            <person name="Kawkins C."/>
            <person name="Kim C.-K."/>
            <person name="Kim J.S."/>
            <person name="Ahn B.O."/>
            <person name="Rhee S.Y."/>
            <person name="Sohng J.K."/>
        </authorList>
    </citation>
    <scope>NUCLEOTIDE SEQUENCE</scope>
    <source>
        <tissue evidence="5">Leaf</tissue>
    </source>
</reference>
<organism evidence="5 6">
    <name type="scientific">Senna tora</name>
    <dbReference type="NCBI Taxonomy" id="362788"/>
    <lineage>
        <taxon>Eukaryota</taxon>
        <taxon>Viridiplantae</taxon>
        <taxon>Streptophyta</taxon>
        <taxon>Embryophyta</taxon>
        <taxon>Tracheophyta</taxon>
        <taxon>Spermatophyta</taxon>
        <taxon>Magnoliopsida</taxon>
        <taxon>eudicotyledons</taxon>
        <taxon>Gunneridae</taxon>
        <taxon>Pentapetalae</taxon>
        <taxon>rosids</taxon>
        <taxon>fabids</taxon>
        <taxon>Fabales</taxon>
        <taxon>Fabaceae</taxon>
        <taxon>Caesalpinioideae</taxon>
        <taxon>Cassia clade</taxon>
        <taxon>Senna</taxon>
    </lineage>
</organism>
<protein>
    <submittedName>
        <fullName evidence="5">Nuclear intron maturase 4, mitochondrial</fullName>
    </submittedName>
</protein>
<evidence type="ECO:0000256" key="1">
    <source>
        <dbReference type="ARBA" id="ARBA00005474"/>
    </source>
</evidence>
<dbReference type="PROSITE" id="PS50891">
    <property type="entry name" value="LOB"/>
    <property type="match status" value="1"/>
</dbReference>
<dbReference type="GO" id="GO:0090615">
    <property type="term" value="P:mitochondrial mRNA processing"/>
    <property type="evidence" value="ECO:0007669"/>
    <property type="project" value="TreeGrafter"/>
</dbReference>
<dbReference type="GO" id="GO:0003964">
    <property type="term" value="F:RNA-directed DNA polymerase activity"/>
    <property type="evidence" value="ECO:0007669"/>
    <property type="project" value="TreeGrafter"/>
</dbReference>
<feature type="domain" description="LOB" evidence="4">
    <location>
        <begin position="976"/>
        <end position="1077"/>
    </location>
</feature>
<dbReference type="Proteomes" id="UP000634136">
    <property type="component" value="Unassembled WGS sequence"/>
</dbReference>
<dbReference type="SUPFAM" id="SSF56672">
    <property type="entry name" value="DNA/RNA polymerases"/>
    <property type="match status" value="1"/>
</dbReference>
<feature type="coiled-coil region" evidence="2">
    <location>
        <begin position="1056"/>
        <end position="1083"/>
    </location>
</feature>
<keyword evidence="6" id="KW-1185">Reference proteome</keyword>
<evidence type="ECO:0000256" key="2">
    <source>
        <dbReference type="SAM" id="Coils"/>
    </source>
</evidence>
<dbReference type="Pfam" id="PF01348">
    <property type="entry name" value="Intron_maturas2"/>
    <property type="match status" value="1"/>
</dbReference>
<dbReference type="GO" id="GO:0006315">
    <property type="term" value="P:homing of group II introns"/>
    <property type="evidence" value="ECO:0007669"/>
    <property type="project" value="TreeGrafter"/>
</dbReference>
<dbReference type="PANTHER" id="PTHR33642:SF3">
    <property type="entry name" value="NUCLEAR INTRON MATURASE 4, MITOCHONDRIAL"/>
    <property type="match status" value="1"/>
</dbReference>
<comment type="similarity">
    <text evidence="1">Belongs to the LOB domain-containing protein family.</text>
</comment>
<dbReference type="OrthoDB" id="1866033at2759"/>
<dbReference type="InterPro" id="IPR043502">
    <property type="entry name" value="DNA/RNA_pol_sf"/>
</dbReference>
<name>A0A834TNN5_9FABA</name>
<dbReference type="AlphaFoldDB" id="A0A834TNN5"/>
<dbReference type="EMBL" id="JAAIUW010000007">
    <property type="protein sequence ID" value="KAF7824769.1"/>
    <property type="molecule type" value="Genomic_DNA"/>
</dbReference>
<feature type="compositionally biased region" description="Basic residues" evidence="3">
    <location>
        <begin position="10"/>
        <end position="19"/>
    </location>
</feature>
<evidence type="ECO:0000313" key="6">
    <source>
        <dbReference type="Proteomes" id="UP000634136"/>
    </source>
</evidence>
<sequence length="1183" mass="134909">MRNDFQTHRESHRTRTRGVRRVERPSSAAARAGSFVVSVSVRVRCRVEAVFFRKQRVPPFFPTKVSEMCHTAEPKLCYRQFIYFDSYGPVETIQEVTYSTTPSANDNMDKEFGKFTLAKDLACLVEESSKVVERKTRSRMELKRLLEHRIKKRAKEQYVNGKFQDLMAKVIYNRETLQDAHNCLRLNSNVGVDLNYDNSFNTMVEELCHGSFDVNANTFSISTRGVNKEVLVLPNLKLKVLQEAIRIALEVVYRPHFSKISHGCRSGRGHSTALKYICKRVLDPDWWFTLLITKKVDASVLTKLFSVMEDKIEDPNLYAMIWSMFDAQVLNFEFGGFPKGHGLPQEGVLSPILMNIYLDLFDREFYRLSMKYEAIDGGSCNDQDKSGSKLRSWFRRQLKGNDPKCVVDGNNGPKVYTCRFMDEMVFAISGSKDSAVNLKSEIQSYLKNSLLLDVDDPTDIMPCEGPENIHFLGSLVRRNVRESPAVKAVHKLKEKVELFTLQRQDAWNYGTTRIGKKWLGHGLKKVKESEIKHLASSSSILNSISCFRKSGMETDHWYKHLLKIWMQGVQAKNADSEEVILSKYVAEPSLPQELKDSYYEFLKQADKYISSETASTLQLLPNSNVSTEPEIKKTEIIAPICAIKKRLLRYGLVTSHGYPRSNSSLILQDTNEIIDWFSGIVRRWLRWYDNCVNFNEVKLLISDQVRKSCIRTLAAKYRLHETEIEKRFDLELSRLPSTQDIENEMTNEALDVEAFDNDEALMYGISYSGLCLLSLARIVTQSRPCSCFVIGCSSAAPSVYTLHVMERQKFPSWKTGFSTCIHPSLNKRRIGLCKQHLRDLYLGHISLQSIDFGAWKNGFCTLKQDHGFSAMAGYAQMPGPNLSFWFLNCFWVLSNWFQPLDTLRDGDCDCLLPLGVGTGFRNPIADLVVPPWGILLQYELQHLISLKQAEEHLEHLVPFLEMEIEALPEVFSTLCCTYVTCKFLRRKCQPECVFAPYFPSDQPQKFANVHRVFGASNVTKLLNDLPPHQREDAANSLAYEADMRFRDPVYGCVGVISLLQNHLKQLQLDLAVARSELSKYQTTCGGLLAAATTTATTTTVTTRHPHVQNVGIMNVIGGPAGGIHDPSQNHHYHYHYHREEMFNYEANVLAMNYVSGSKGQVMDHQIQHYGDVGGDDPHHIYLS</sequence>
<gene>
    <name evidence="5" type="ORF">G2W53_022913</name>
</gene>
<accession>A0A834TNN5</accession>
<evidence type="ECO:0000259" key="4">
    <source>
        <dbReference type="PROSITE" id="PS50891"/>
    </source>
</evidence>
<dbReference type="PANTHER" id="PTHR33642">
    <property type="entry name" value="COX1/OXI3 INTRON 1 PROTEIN-RELATED"/>
    <property type="match status" value="1"/>
</dbReference>
<comment type="caution">
    <text evidence="5">The sequence shown here is derived from an EMBL/GenBank/DDBJ whole genome shotgun (WGS) entry which is preliminary data.</text>
</comment>
<dbReference type="InterPro" id="IPR004883">
    <property type="entry name" value="LOB"/>
</dbReference>
<proteinExistence type="inferred from homology"/>
<dbReference type="CDD" id="cd01651">
    <property type="entry name" value="RT_G2_intron"/>
    <property type="match status" value="1"/>
</dbReference>
<keyword evidence="2" id="KW-0175">Coiled coil</keyword>
<dbReference type="InterPro" id="IPR024937">
    <property type="entry name" value="Domain_X"/>
</dbReference>
<feature type="region of interest" description="Disordered" evidence="3">
    <location>
        <begin position="1"/>
        <end position="25"/>
    </location>
</feature>
<dbReference type="GO" id="GO:0005739">
    <property type="term" value="C:mitochondrion"/>
    <property type="evidence" value="ECO:0007669"/>
    <property type="project" value="TreeGrafter"/>
</dbReference>